<dbReference type="EMBL" id="RIBZ01000314">
    <property type="protein sequence ID" value="RNG18325.1"/>
    <property type="molecule type" value="Genomic_DNA"/>
</dbReference>
<dbReference type="InterPro" id="IPR050237">
    <property type="entry name" value="ATP-dep_AMP-bd_enzyme"/>
</dbReference>
<feature type="domain" description="AMP-dependent synthetase/ligase" evidence="1">
    <location>
        <begin position="38"/>
        <end position="387"/>
    </location>
</feature>
<evidence type="ECO:0000313" key="3">
    <source>
        <dbReference type="Proteomes" id="UP000275401"/>
    </source>
</evidence>
<dbReference type="GO" id="GO:0016874">
    <property type="term" value="F:ligase activity"/>
    <property type="evidence" value="ECO:0007669"/>
    <property type="project" value="UniProtKB-KW"/>
</dbReference>
<accession>A0A3M8VPF4</accession>
<dbReference type="Pfam" id="PF00501">
    <property type="entry name" value="AMP-binding"/>
    <property type="match status" value="1"/>
</dbReference>
<dbReference type="PANTHER" id="PTHR43767">
    <property type="entry name" value="LONG-CHAIN-FATTY-ACID--COA LIGASE"/>
    <property type="match status" value="1"/>
</dbReference>
<proteinExistence type="predicted"/>
<keyword evidence="3" id="KW-1185">Reference proteome</keyword>
<evidence type="ECO:0000313" key="2">
    <source>
        <dbReference type="EMBL" id="RNG18325.1"/>
    </source>
</evidence>
<dbReference type="SUPFAM" id="SSF56801">
    <property type="entry name" value="Acetyl-CoA synthetase-like"/>
    <property type="match status" value="1"/>
</dbReference>
<dbReference type="InterPro" id="IPR000873">
    <property type="entry name" value="AMP-dep_synth/lig_dom"/>
</dbReference>
<organism evidence="2 3">
    <name type="scientific">Streptomyces botrytidirepellens</name>
    <dbReference type="NCBI Taxonomy" id="2486417"/>
    <lineage>
        <taxon>Bacteria</taxon>
        <taxon>Bacillati</taxon>
        <taxon>Actinomycetota</taxon>
        <taxon>Actinomycetes</taxon>
        <taxon>Kitasatosporales</taxon>
        <taxon>Streptomycetaceae</taxon>
        <taxon>Streptomyces</taxon>
    </lineage>
</organism>
<dbReference type="PANTHER" id="PTHR43767:SF1">
    <property type="entry name" value="NONRIBOSOMAL PEPTIDE SYNTHASE PES1 (EUROFUNG)-RELATED"/>
    <property type="match status" value="1"/>
</dbReference>
<sequence length="529" mass="58058">MQRIGNRGLFLGSFFDGAAKKSPYQKITLDHELDIAPELGTDLTVYACANLVAEMASALRDLRVRPGDKVAVYKEDGFDIFLLTCAVARVGAVPVALSPSLTGEVVAELLNRCDWPHLITDEKKLVGELPPDVTKRCKRVFLVTGEAEGTTALRRDPEAHLRPYTRTGTRRPALLTHTSGTTDTPKLVVHTARSLRARYRPQALGARLLIRGRETLAVRVSFVHSRLVTALAIALKRGFPIVITKDATPERIADIFAEVKPGVLEAHPNTFVEWEPLADDPRGPLSNVLALSSTFDAIHPRTVQKILGASRRRRPFHLQLYGQSEVGPTVGRATSRRRAMSADGRCVGFPFPGMTAVRVVDRNGRTPGPGDPGFIEVRSDGRALTYFGEDARFQRQLDDGWWRMGDVGYRTRWGCLHVSDREVDVIPGFGSALEAEDLLMSRLDSLLEVVVVPGDEGAPTPVVVTRDGGPLDLARWAEAAARLAPMRPPVQLTLDELPRTATAKVQRLELARLLRDRTAGPGPDTRPTE</sequence>
<comment type="caution">
    <text evidence="2">The sequence shown here is derived from an EMBL/GenBank/DDBJ whole genome shotgun (WGS) entry which is preliminary data.</text>
</comment>
<dbReference type="InterPro" id="IPR042099">
    <property type="entry name" value="ANL_N_sf"/>
</dbReference>
<gene>
    <name evidence="2" type="ORF">EEJ42_26940</name>
</gene>
<keyword evidence="2" id="KW-0436">Ligase</keyword>
<dbReference type="Proteomes" id="UP000275401">
    <property type="component" value="Unassembled WGS sequence"/>
</dbReference>
<protein>
    <submittedName>
        <fullName evidence="2">Long-chain fatty acid--CoA ligase</fullName>
    </submittedName>
</protein>
<dbReference type="CDD" id="cd04433">
    <property type="entry name" value="AFD_class_I"/>
    <property type="match status" value="1"/>
</dbReference>
<reference evidence="2 3" key="1">
    <citation type="submission" date="2018-11" db="EMBL/GenBank/DDBJ databases">
        <title>The Potential of Streptomyces as Biocontrol Agents against the Tomato grey mould, Botrytis cinerea (Gray mold) Frontiers in Microbiology.</title>
        <authorList>
            <person name="Li D."/>
        </authorList>
    </citation>
    <scope>NUCLEOTIDE SEQUENCE [LARGE SCALE GENOMIC DNA]</scope>
    <source>
        <strain evidence="2 3">NEAU-LD23</strain>
    </source>
</reference>
<dbReference type="Gene3D" id="3.40.50.12780">
    <property type="entry name" value="N-terminal domain of ligase-like"/>
    <property type="match status" value="1"/>
</dbReference>
<evidence type="ECO:0000259" key="1">
    <source>
        <dbReference type="Pfam" id="PF00501"/>
    </source>
</evidence>
<name>A0A3M8VPF4_9ACTN</name>
<dbReference type="AlphaFoldDB" id="A0A3M8VPF4"/>